<keyword evidence="12" id="KW-1133">Transmembrane helix</keyword>
<proteinExistence type="inferred from homology"/>
<keyword evidence="14" id="KW-1185">Reference proteome</keyword>
<protein>
    <recommendedName>
        <fullName evidence="15">Cytochrome P450</fullName>
    </recommendedName>
</protein>
<evidence type="ECO:0000256" key="1">
    <source>
        <dbReference type="ARBA" id="ARBA00001971"/>
    </source>
</evidence>
<keyword evidence="9 12" id="KW-0472">Membrane</keyword>
<dbReference type="PROSITE" id="PS00086">
    <property type="entry name" value="CYTOCHROME_P450"/>
    <property type="match status" value="1"/>
</dbReference>
<evidence type="ECO:0000256" key="9">
    <source>
        <dbReference type="ARBA" id="ARBA00023136"/>
    </source>
</evidence>
<gene>
    <name evidence="13" type="ORF">ACH5RR_002705</name>
</gene>
<reference evidence="13 14" key="1">
    <citation type="submission" date="2024-11" db="EMBL/GenBank/DDBJ databases">
        <title>A near-complete genome assembly of Cinchona calisaya.</title>
        <authorList>
            <person name="Lian D.C."/>
            <person name="Zhao X.W."/>
            <person name="Wei L."/>
        </authorList>
    </citation>
    <scope>NUCLEOTIDE SEQUENCE [LARGE SCALE GENOMIC DNA]</scope>
    <source>
        <tissue evidence="13">Nenye</tissue>
    </source>
</reference>
<evidence type="ECO:0000256" key="6">
    <source>
        <dbReference type="ARBA" id="ARBA00023002"/>
    </source>
</evidence>
<dbReference type="InterPro" id="IPR002401">
    <property type="entry name" value="Cyt_P450_E_grp-I"/>
</dbReference>
<dbReference type="Proteomes" id="UP001630127">
    <property type="component" value="Unassembled WGS sequence"/>
</dbReference>
<evidence type="ECO:0000256" key="12">
    <source>
        <dbReference type="SAM" id="Phobius"/>
    </source>
</evidence>
<keyword evidence="6 11" id="KW-0560">Oxidoreductase</keyword>
<evidence type="ECO:0000256" key="7">
    <source>
        <dbReference type="ARBA" id="ARBA00023004"/>
    </source>
</evidence>
<dbReference type="GO" id="GO:0046872">
    <property type="term" value="F:metal ion binding"/>
    <property type="evidence" value="ECO:0007669"/>
    <property type="project" value="UniProtKB-KW"/>
</dbReference>
<dbReference type="Pfam" id="PF00067">
    <property type="entry name" value="p450"/>
    <property type="match status" value="1"/>
</dbReference>
<keyword evidence="7 10" id="KW-0408">Iron</keyword>
<evidence type="ECO:0000256" key="3">
    <source>
        <dbReference type="ARBA" id="ARBA00010617"/>
    </source>
</evidence>
<dbReference type="InterPro" id="IPR001128">
    <property type="entry name" value="Cyt_P450"/>
</dbReference>
<keyword evidence="12" id="KW-0812">Transmembrane</keyword>
<evidence type="ECO:0000313" key="14">
    <source>
        <dbReference type="Proteomes" id="UP001630127"/>
    </source>
</evidence>
<organism evidence="13 14">
    <name type="scientific">Cinchona calisaya</name>
    <dbReference type="NCBI Taxonomy" id="153742"/>
    <lineage>
        <taxon>Eukaryota</taxon>
        <taxon>Viridiplantae</taxon>
        <taxon>Streptophyta</taxon>
        <taxon>Embryophyta</taxon>
        <taxon>Tracheophyta</taxon>
        <taxon>Spermatophyta</taxon>
        <taxon>Magnoliopsida</taxon>
        <taxon>eudicotyledons</taxon>
        <taxon>Gunneridae</taxon>
        <taxon>Pentapetalae</taxon>
        <taxon>asterids</taxon>
        <taxon>lamiids</taxon>
        <taxon>Gentianales</taxon>
        <taxon>Rubiaceae</taxon>
        <taxon>Cinchonoideae</taxon>
        <taxon>Cinchoneae</taxon>
        <taxon>Cinchona</taxon>
    </lineage>
</organism>
<evidence type="ECO:0000256" key="2">
    <source>
        <dbReference type="ARBA" id="ARBA00004370"/>
    </source>
</evidence>
<evidence type="ECO:0000256" key="4">
    <source>
        <dbReference type="ARBA" id="ARBA00022617"/>
    </source>
</evidence>
<evidence type="ECO:0000256" key="8">
    <source>
        <dbReference type="ARBA" id="ARBA00023033"/>
    </source>
</evidence>
<dbReference type="EMBL" id="JBJUIK010000002">
    <property type="protein sequence ID" value="KAL3534244.1"/>
    <property type="molecule type" value="Genomic_DNA"/>
</dbReference>
<dbReference type="PANTHER" id="PTHR47943">
    <property type="entry name" value="CYTOCHROME P450 93A3-LIKE"/>
    <property type="match status" value="1"/>
</dbReference>
<dbReference type="AlphaFoldDB" id="A0ABD3ATB1"/>
<comment type="caution">
    <text evidence="13">The sequence shown here is derived from an EMBL/GenBank/DDBJ whole genome shotgun (WGS) entry which is preliminary data.</text>
</comment>
<feature type="transmembrane region" description="Helical" evidence="12">
    <location>
        <begin position="7"/>
        <end position="25"/>
    </location>
</feature>
<name>A0ABD3ATB1_9GENT</name>
<comment type="similarity">
    <text evidence="3 11">Belongs to the cytochrome P450 family.</text>
</comment>
<accession>A0ABD3ATB1</accession>
<evidence type="ECO:0000313" key="13">
    <source>
        <dbReference type="EMBL" id="KAL3534244.1"/>
    </source>
</evidence>
<evidence type="ECO:0000256" key="5">
    <source>
        <dbReference type="ARBA" id="ARBA00022723"/>
    </source>
</evidence>
<comment type="cofactor">
    <cofactor evidence="1 10">
        <name>heme</name>
        <dbReference type="ChEBI" id="CHEBI:30413"/>
    </cofactor>
</comment>
<evidence type="ECO:0000256" key="11">
    <source>
        <dbReference type="RuleBase" id="RU000461"/>
    </source>
</evidence>
<dbReference type="SUPFAM" id="SSF48264">
    <property type="entry name" value="Cytochrome P450"/>
    <property type="match status" value="1"/>
</dbReference>
<dbReference type="PRINTS" id="PR00463">
    <property type="entry name" value="EP450I"/>
</dbReference>
<evidence type="ECO:0008006" key="15">
    <source>
        <dbReference type="Google" id="ProtNLM"/>
    </source>
</evidence>
<keyword evidence="4 10" id="KW-0349">Heme</keyword>
<dbReference type="GO" id="GO:0004497">
    <property type="term" value="F:monooxygenase activity"/>
    <property type="evidence" value="ECO:0007669"/>
    <property type="project" value="UniProtKB-KW"/>
</dbReference>
<dbReference type="PANTHER" id="PTHR47943:SF8">
    <property type="entry name" value="CYTOCHROME P450"/>
    <property type="match status" value="1"/>
</dbReference>
<evidence type="ECO:0000256" key="10">
    <source>
        <dbReference type="PIRSR" id="PIRSR602401-1"/>
    </source>
</evidence>
<dbReference type="InterPro" id="IPR036396">
    <property type="entry name" value="Cyt_P450_sf"/>
</dbReference>
<dbReference type="InterPro" id="IPR017972">
    <property type="entry name" value="Cyt_P450_CS"/>
</dbReference>
<keyword evidence="8 11" id="KW-0503">Monooxygenase</keyword>
<sequence>MILISDILFYSLLFVLIWFSTFTLFNVKRRRSISNHLIQHPPSPPALPLIGHLHLLGPKLTKSFQALAARYGPLIRLRLGSKNSTIIVSNAIIAKEILKDNEMNFVSRPELGSSEFNIYAGYTFIFAEYGTYWRFMKKMCMTELLSTQQVNRFADIRREERIKLLETLVNCCQEGKACDIGVQLVKLTNNIICRMTMSTTCSGSEDESKLVWEFVKGIEQLTLKFLMTELLGPVSKLDLFGYGKRLKSLIIKFDNLVEKIMAEHENNDLTSCKERKDIMDLLLQIYRDENSEVKLTNERVIFDLKAIMRDPNSWENPLDFLPERFITNSEGRYDHYIMEFRGQNFKIFPFGSGRRGCPGASLALAVIHGAIATLVQCFDFEVPNGKKLNMEEGTGIAGAMVHPLLCYPIMHLNPLELTHKNW</sequence>
<dbReference type="GO" id="GO:0016020">
    <property type="term" value="C:membrane"/>
    <property type="evidence" value="ECO:0007669"/>
    <property type="project" value="UniProtKB-SubCell"/>
</dbReference>
<keyword evidence="5 10" id="KW-0479">Metal-binding</keyword>
<comment type="subcellular location">
    <subcellularLocation>
        <location evidence="2">Membrane</location>
    </subcellularLocation>
</comment>
<feature type="binding site" description="axial binding residue" evidence="10">
    <location>
        <position position="357"/>
    </location>
    <ligand>
        <name>heme</name>
        <dbReference type="ChEBI" id="CHEBI:30413"/>
    </ligand>
    <ligandPart>
        <name>Fe</name>
        <dbReference type="ChEBI" id="CHEBI:18248"/>
    </ligandPart>
</feature>
<dbReference type="Gene3D" id="1.10.630.10">
    <property type="entry name" value="Cytochrome P450"/>
    <property type="match status" value="2"/>
</dbReference>